<dbReference type="SUPFAM" id="SSF53335">
    <property type="entry name" value="S-adenosyl-L-methionine-dependent methyltransferases"/>
    <property type="match status" value="1"/>
</dbReference>
<keyword evidence="4" id="KW-0677">Repeat</keyword>
<dbReference type="GO" id="GO:0016874">
    <property type="term" value="F:ligase activity"/>
    <property type="evidence" value="ECO:0007669"/>
    <property type="project" value="UniProtKB-KW"/>
</dbReference>
<dbReference type="NCBIfam" id="TIGR01733">
    <property type="entry name" value="AA-adenyl-dom"/>
    <property type="match status" value="1"/>
</dbReference>
<evidence type="ECO:0000313" key="8">
    <source>
        <dbReference type="Proteomes" id="UP000244855"/>
    </source>
</evidence>
<dbReference type="CDD" id="cd05930">
    <property type="entry name" value="A_NRPS"/>
    <property type="match status" value="1"/>
</dbReference>
<dbReference type="Gene3D" id="3.30.559.30">
    <property type="entry name" value="Nonribosomal peptide synthetase, condensation domain"/>
    <property type="match status" value="1"/>
</dbReference>
<dbReference type="InterPro" id="IPR042099">
    <property type="entry name" value="ANL_N_sf"/>
</dbReference>
<dbReference type="InterPro" id="IPR029063">
    <property type="entry name" value="SAM-dependent_MTases_sf"/>
</dbReference>
<dbReference type="InterPro" id="IPR036736">
    <property type="entry name" value="ACP-like_sf"/>
</dbReference>
<dbReference type="Gene3D" id="2.30.38.10">
    <property type="entry name" value="Luciferase, Domain 3"/>
    <property type="match status" value="1"/>
</dbReference>
<comment type="similarity">
    <text evidence="5">Belongs to the NRP synthetase family.</text>
</comment>
<dbReference type="SUPFAM" id="SSF52777">
    <property type="entry name" value="CoA-dependent acyltransferases"/>
    <property type="match status" value="2"/>
</dbReference>
<dbReference type="Gene3D" id="3.40.50.720">
    <property type="entry name" value="NAD(P)-binding Rossmann-like Domain"/>
    <property type="match status" value="1"/>
</dbReference>
<gene>
    <name evidence="7" type="ORF">DM02DRAFT_717782</name>
</gene>
<dbReference type="Pfam" id="PF07993">
    <property type="entry name" value="NAD_binding_4"/>
    <property type="match status" value="1"/>
</dbReference>
<dbReference type="GO" id="GO:0005737">
    <property type="term" value="C:cytoplasm"/>
    <property type="evidence" value="ECO:0007669"/>
    <property type="project" value="TreeGrafter"/>
</dbReference>
<dbReference type="SUPFAM" id="SSF51735">
    <property type="entry name" value="NAD(P)-binding Rossmann-fold domains"/>
    <property type="match status" value="1"/>
</dbReference>
<dbReference type="Gene3D" id="3.40.50.980">
    <property type="match status" value="2"/>
</dbReference>
<dbReference type="InterPro" id="IPR020806">
    <property type="entry name" value="PKS_PP-bd"/>
</dbReference>
<dbReference type="STRING" id="97972.A0A2V1DUF9"/>
<dbReference type="GO" id="GO:0031177">
    <property type="term" value="F:phosphopantetheine binding"/>
    <property type="evidence" value="ECO:0007669"/>
    <property type="project" value="InterPro"/>
</dbReference>
<dbReference type="SMART" id="SM00823">
    <property type="entry name" value="PKS_PP"/>
    <property type="match status" value="2"/>
</dbReference>
<dbReference type="PROSITE" id="PS00012">
    <property type="entry name" value="PHOSPHOPANTETHEINE"/>
    <property type="match status" value="1"/>
</dbReference>
<dbReference type="CDD" id="cd19531">
    <property type="entry name" value="LCL_NRPS-like"/>
    <property type="match status" value="1"/>
</dbReference>
<evidence type="ECO:0000256" key="2">
    <source>
        <dbReference type="ARBA" id="ARBA00022553"/>
    </source>
</evidence>
<dbReference type="Gene3D" id="3.30.300.30">
    <property type="match status" value="3"/>
</dbReference>
<feature type="domain" description="Carrier" evidence="6">
    <location>
        <begin position="295"/>
        <end position="372"/>
    </location>
</feature>
<dbReference type="Pfam" id="PF00501">
    <property type="entry name" value="AMP-binding"/>
    <property type="match status" value="2"/>
</dbReference>
<dbReference type="PANTHER" id="PTHR45527">
    <property type="entry name" value="NONRIBOSOMAL PEPTIDE SYNTHETASE"/>
    <property type="match status" value="1"/>
</dbReference>
<organism evidence="7 8">
    <name type="scientific">Periconia macrospinosa</name>
    <dbReference type="NCBI Taxonomy" id="97972"/>
    <lineage>
        <taxon>Eukaryota</taxon>
        <taxon>Fungi</taxon>
        <taxon>Dikarya</taxon>
        <taxon>Ascomycota</taxon>
        <taxon>Pezizomycotina</taxon>
        <taxon>Dothideomycetes</taxon>
        <taxon>Pleosporomycetidae</taxon>
        <taxon>Pleosporales</taxon>
        <taxon>Massarineae</taxon>
        <taxon>Periconiaceae</taxon>
        <taxon>Periconia</taxon>
    </lineage>
</organism>
<protein>
    <submittedName>
        <fullName evidence="7">Acetyl-CoA synthetase-like protein</fullName>
    </submittedName>
</protein>
<dbReference type="FunFam" id="1.10.1200.10:FF:000005">
    <property type="entry name" value="Nonribosomal peptide synthetase 1"/>
    <property type="match status" value="2"/>
</dbReference>
<evidence type="ECO:0000313" key="7">
    <source>
        <dbReference type="EMBL" id="PVI01696.1"/>
    </source>
</evidence>
<dbReference type="SUPFAM" id="SSF56801">
    <property type="entry name" value="Acetyl-CoA synthetase-like"/>
    <property type="match status" value="2"/>
</dbReference>
<dbReference type="InterPro" id="IPR006162">
    <property type="entry name" value="Ppantetheine_attach_site"/>
</dbReference>
<dbReference type="InterPro" id="IPR013120">
    <property type="entry name" value="FAR_NAD-bd"/>
</dbReference>
<dbReference type="OrthoDB" id="416786at2759"/>
<dbReference type="InterPro" id="IPR010071">
    <property type="entry name" value="AA_adenyl_dom"/>
</dbReference>
<feature type="domain" description="Carrier" evidence="6">
    <location>
        <begin position="1747"/>
        <end position="1823"/>
    </location>
</feature>
<evidence type="ECO:0000259" key="6">
    <source>
        <dbReference type="PROSITE" id="PS50075"/>
    </source>
</evidence>
<reference evidence="7 8" key="1">
    <citation type="journal article" date="2018" name="Sci. Rep.">
        <title>Comparative genomics provides insights into the lifestyle and reveals functional heterogeneity of dark septate endophytic fungi.</title>
        <authorList>
            <person name="Knapp D.G."/>
            <person name="Nemeth J.B."/>
            <person name="Barry K."/>
            <person name="Hainaut M."/>
            <person name="Henrissat B."/>
            <person name="Johnson J."/>
            <person name="Kuo A."/>
            <person name="Lim J.H.P."/>
            <person name="Lipzen A."/>
            <person name="Nolan M."/>
            <person name="Ohm R.A."/>
            <person name="Tamas L."/>
            <person name="Grigoriev I.V."/>
            <person name="Spatafora J.W."/>
            <person name="Nagy L.G."/>
            <person name="Kovacs G.M."/>
        </authorList>
    </citation>
    <scope>NUCLEOTIDE SEQUENCE [LARGE SCALE GENOMIC DNA]</scope>
    <source>
        <strain evidence="7 8">DSE2036</strain>
    </source>
</reference>
<dbReference type="InterPro" id="IPR009081">
    <property type="entry name" value="PP-bd_ACP"/>
</dbReference>
<dbReference type="SUPFAM" id="SSF47336">
    <property type="entry name" value="ACP-like"/>
    <property type="match status" value="2"/>
</dbReference>
<dbReference type="InterPro" id="IPR020845">
    <property type="entry name" value="AMP-binding_CS"/>
</dbReference>
<accession>A0A2V1DUF9</accession>
<dbReference type="FunFam" id="3.30.300.30:FF:000015">
    <property type="entry name" value="Nonribosomal peptide synthase SidD"/>
    <property type="match status" value="1"/>
</dbReference>
<keyword evidence="2" id="KW-0597">Phosphoprotein</keyword>
<dbReference type="InterPro" id="IPR000873">
    <property type="entry name" value="AMP-dep_synth/lig_dom"/>
</dbReference>
<dbReference type="GO" id="GO:0044550">
    <property type="term" value="P:secondary metabolite biosynthetic process"/>
    <property type="evidence" value="ECO:0007669"/>
    <property type="project" value="TreeGrafter"/>
</dbReference>
<dbReference type="Gene3D" id="3.30.559.10">
    <property type="entry name" value="Chloramphenicol acetyltransferase-like domain"/>
    <property type="match status" value="1"/>
</dbReference>
<evidence type="ECO:0000256" key="1">
    <source>
        <dbReference type="ARBA" id="ARBA00022450"/>
    </source>
</evidence>
<evidence type="ECO:0000256" key="4">
    <source>
        <dbReference type="ARBA" id="ARBA00022737"/>
    </source>
</evidence>
<sequence>MNTTWTLLTPTVARWLDPDTVPSLRTLTLGGERAVSMDWTRWNNHVQVINGYGPAECSVVCTACSNVEGLASGTIGKSIASVSWVVDPSDHNRLARFGSVGELLVEGPILARGYLEDAEKTATAFIYDPPWLVEGCAQQSGRRGRLYKTGDLVHYDAQGNLVYVGRKDEQVKVHGQQVELGEIEHHVRECMPAVAHMAVEVIVPGEKDKAMVAAFLQLEGETEEAMQIIFPAEVDSQLCERLPRYMVPGIYFAVAQLPMTTSGKTDRKRLREMGAAFSTQQLAELRTHSQEPKRPPSTAQDKVLQRLWAQALNIKADSIGLDDSFFCLGGDSIAAMKLVAQARQEEHLQLTVADIFRTPRLHHLASQTVHSLLVSPSAIPRVSRSGPVVQSFAQARLWLLDELHPELDWYLMPFAARIKGPLQLDALEAALHTIECRHETLRTIFSTTEGSGLQEVLSFQAKELEIIDVCSEDEQDLLDAHPGWRVTVYRVNEQYHVLSIVMHHIISDGWSLDLLQRELATLYSAAIRGQDLISHLPPLPIQYCDFSIWQRQQEQIEEHQRQLDYWVTELQTSRPAEFLCDNPRPATLSGKAGAHQLTIDGQIYHELQQFCIARGVTPFVVLLAAFRATHYRLTNQDDATIGFPNANRDRWECLRTKIVEETFEELVQQVHTAVVASFANQDSDRDMSRNPLKRLGKLALEGVEIEAVYSLPTSRFDLEFHFFQEEHGLRGHVLFSEDLYRAETISSLISVFQSILHHCLDEPRTKIASAPLLTNEAYAQLEQMGLLHSNETQYPRESSIVELFRQQVAAHPSRIAVKDSLSEMTYAQLDALSDGLAQWLYTKSFPTETMVGVIADRSCQTIVALLGILKAGLAYLPFDVNILGPRMDMILSSIEGGRLVLVGDGIQPPELGIDGVQLVQIAEVLSKVHPIAKPFHAAVEPSANSLAYVMFTSGSTGRPKGVRVEHRGIVRLVKGGNLSRLLPPYGAMAHLANLAFDASTWEIYAALLNGMTLACIDRMKVLDHIATLQLFTGWNVRAAFLTPTLFGQYAIHSPGIFSTLAMLIVGGERLDQSLIIPFINHFAGNFVNGYGPTENTTFSTMFHLKENETFTNGVPIGRAISNSGAYVMDSEQRLVPLGVIGELVVTGDGLARGYTDLEHNVDRFLTVKIGDKKIRAYRTGDYVRYRPTDGQLEFIGRIDAQVKIRGHRVELGEIENFFRSHRSVHDAVVVSKRAGHNDLQLFAYITLEGRSAMPDGWHEETSQLRHVESWEDRFDSDTYASIENLRLETIGRSFVGWTSMYDGSEIDKAEMGEWIDDTINTIYAAAHGQPGNVLEIGSGTGMVLFNLVDELQSYVGLDPSRKAVKFILETAKSIPALNNKVRMYKATAAEVFKIERLELAEFVVLNSVVQYFPSQEYLFKVVESLLNLGGVKTIFLGDVRSYALHRDFLVTKALRMSGHGPTKKDIRHMVEDMEQVERELLVDPGFFTALPSRLPDFVEYVEILPKRMKATNELSCYRYAAVIHAKVQGQPEQEFRDIGHEEWVDFEEHRLNRQSLQSLLQQLTSFSSPFIIAISNIPHSKTIFNKCLLSFLDDGKATEVDSKTWVSSIRQAAKQIPSLSAVDLVELAEEAGCSVDISWSRQYSQRGGLDAVFHRESGDRRVKFRFPTDHAGRQQHSFSSQPLRPQYAKEVQHQLEELLRSQLPVYMIPQSVHVLDSFPVNPNGKVDRRALAQRMYTNAASQDTLREPSTEQQKTMQRLWARVLNIQPEHIGLDDSFFHLGGDSITTMKLVAEARKQGLQLTIADVLLNAGGRTVIDWHLETTPPIPSIMPELSNLPAPKDVPEVIILTGCSGLLGHHLLNSLMGQARIRKIICVAVRRLSEYLNAEQLPPPSDRVVYYEGDLTLPFLGLRRDQWCSIFGEVDAVIHNGADTSSVKYFSALRAVNVESTQQITSACLQRMIPIHYISTMATTPFTKRVDLSAKPSNNPNTTPPTDGAQGYICSKWVCENMLERVFAQYGLPVVIHRPANIIRNGRDAVTGSAHHDVVHSLLHYSHSTQSVPKLNNDAVSFNLVPVETCCNDIVSHLLRYTAPDDDAEITYVNNVGKVTIPITQLEDIGLAKIGRKYKVLQAEEWVRMVVSAGMHPAVAAIIENFNRR</sequence>
<dbReference type="Pfam" id="PF00668">
    <property type="entry name" value="Condensation"/>
    <property type="match status" value="1"/>
</dbReference>
<dbReference type="Gene3D" id="1.10.1200.10">
    <property type="entry name" value="ACP-like"/>
    <property type="match status" value="2"/>
</dbReference>
<dbReference type="GO" id="GO:0043041">
    <property type="term" value="P:amino acid activation for nonribosomal peptide biosynthetic process"/>
    <property type="evidence" value="ECO:0007669"/>
    <property type="project" value="TreeGrafter"/>
</dbReference>
<dbReference type="Pfam" id="PF00550">
    <property type="entry name" value="PP-binding"/>
    <property type="match status" value="2"/>
</dbReference>
<dbReference type="PROSITE" id="PS00455">
    <property type="entry name" value="AMP_BINDING"/>
    <property type="match status" value="1"/>
</dbReference>
<dbReference type="PANTHER" id="PTHR45527:SF1">
    <property type="entry name" value="FATTY ACID SYNTHASE"/>
    <property type="match status" value="1"/>
</dbReference>
<dbReference type="FunFam" id="3.30.300.30:FF:000084">
    <property type="entry name" value="Enniatin synthase"/>
    <property type="match status" value="1"/>
</dbReference>
<keyword evidence="3" id="KW-0436">Ligase</keyword>
<dbReference type="PROSITE" id="PS50075">
    <property type="entry name" value="CARRIER"/>
    <property type="match status" value="2"/>
</dbReference>
<evidence type="ECO:0000256" key="3">
    <source>
        <dbReference type="ARBA" id="ARBA00022598"/>
    </source>
</evidence>
<proteinExistence type="inferred from homology"/>
<dbReference type="Gene3D" id="3.40.50.12780">
    <property type="entry name" value="N-terminal domain of ligase-like"/>
    <property type="match status" value="1"/>
</dbReference>
<name>A0A2V1DUF9_9PLEO</name>
<keyword evidence="1" id="KW-0596">Phosphopantetheine</keyword>
<dbReference type="InterPro" id="IPR023213">
    <property type="entry name" value="CAT-like_dom_sf"/>
</dbReference>
<dbReference type="Gene3D" id="3.40.50.150">
    <property type="entry name" value="Vaccinia Virus protein VP39"/>
    <property type="match status" value="1"/>
</dbReference>
<dbReference type="EMBL" id="KZ805354">
    <property type="protein sequence ID" value="PVI01696.1"/>
    <property type="molecule type" value="Genomic_DNA"/>
</dbReference>
<dbReference type="InterPro" id="IPR045851">
    <property type="entry name" value="AMP-bd_C_sf"/>
</dbReference>
<dbReference type="InterPro" id="IPR036291">
    <property type="entry name" value="NAD(P)-bd_dom_sf"/>
</dbReference>
<evidence type="ECO:0000256" key="5">
    <source>
        <dbReference type="ARBA" id="ARBA00029454"/>
    </source>
</evidence>
<dbReference type="Proteomes" id="UP000244855">
    <property type="component" value="Unassembled WGS sequence"/>
</dbReference>
<dbReference type="InterPro" id="IPR001242">
    <property type="entry name" value="Condensation_dom"/>
</dbReference>
<keyword evidence="8" id="KW-1185">Reference proteome</keyword>